<sequence>MYCVGLTGNIASGKSTVSRFFKEHGIAVISADETARELTAANQPALITIAEHFGQSVIQSTGELNRFALREMIFKDPKQRLWLEQLLHPLIRQLIQEKIRRSTGPYVVIEIPLLNRRSDYPYLDRVLLIVADYEQKVTRVMERDRSTQEQAEAILAIQVNETTHREFADDIVNNDGSLNDLAKKVKFLHQQYLQFARQKSS</sequence>
<comment type="similarity">
    <text evidence="1 5">Belongs to the CoaE family.</text>
</comment>
<name>A0A0W0WVG3_9GAMM</name>
<dbReference type="Proteomes" id="UP000054725">
    <property type="component" value="Unassembled WGS sequence"/>
</dbReference>
<dbReference type="EC" id="2.7.1.24" evidence="5 6"/>
<keyword evidence="3 5" id="KW-0067">ATP-binding</keyword>
<evidence type="ECO:0000313" key="8">
    <source>
        <dbReference type="Proteomes" id="UP000054725"/>
    </source>
</evidence>
<dbReference type="UniPathway" id="UPA00241">
    <property type="reaction ID" value="UER00356"/>
</dbReference>
<dbReference type="RefSeq" id="WP_058504302.1">
    <property type="nucleotide sequence ID" value="NZ_CAAAIF010000001.1"/>
</dbReference>
<dbReference type="PANTHER" id="PTHR10695">
    <property type="entry name" value="DEPHOSPHO-COA KINASE-RELATED"/>
    <property type="match status" value="1"/>
</dbReference>
<gene>
    <name evidence="5 7" type="primary">coaE</name>
    <name evidence="7" type="ORF">Lnau_1273</name>
</gene>
<dbReference type="Gene3D" id="3.40.50.300">
    <property type="entry name" value="P-loop containing nucleotide triphosphate hydrolases"/>
    <property type="match status" value="1"/>
</dbReference>
<proteinExistence type="inferred from homology"/>
<comment type="subcellular location">
    <subcellularLocation>
        <location evidence="5">Cytoplasm</location>
    </subcellularLocation>
</comment>
<evidence type="ECO:0000256" key="6">
    <source>
        <dbReference type="NCBIfam" id="TIGR00152"/>
    </source>
</evidence>
<keyword evidence="4 5" id="KW-0173">Coenzyme A biosynthesis</keyword>
<keyword evidence="5 7" id="KW-0808">Transferase</keyword>
<comment type="caution">
    <text evidence="7">The sequence shown here is derived from an EMBL/GenBank/DDBJ whole genome shotgun (WGS) entry which is preliminary data.</text>
</comment>
<reference evidence="7 8" key="1">
    <citation type="submission" date="2015-11" db="EMBL/GenBank/DDBJ databases">
        <title>Genomic analysis of 38 Legionella species identifies large and diverse effector repertoires.</title>
        <authorList>
            <person name="Burstein D."/>
            <person name="Amaro F."/>
            <person name="Zusman T."/>
            <person name="Lifshitz Z."/>
            <person name="Cohen O."/>
            <person name="Gilbert J.A."/>
            <person name="Pupko T."/>
            <person name="Shuman H.A."/>
            <person name="Segal G."/>
        </authorList>
    </citation>
    <scope>NUCLEOTIDE SEQUENCE [LARGE SCALE GENOMIC DNA]</scope>
    <source>
        <strain evidence="7 8">ATCC 49506</strain>
    </source>
</reference>
<comment type="pathway">
    <text evidence="5">Cofactor biosynthesis; coenzyme A biosynthesis; CoA from (R)-pantothenate: step 5/5.</text>
</comment>
<comment type="function">
    <text evidence="5">Catalyzes the phosphorylation of the 3'-hydroxyl group of dephosphocoenzyme A to form coenzyme A.</text>
</comment>
<dbReference type="CDD" id="cd02022">
    <property type="entry name" value="DPCK"/>
    <property type="match status" value="1"/>
</dbReference>
<dbReference type="Pfam" id="PF01121">
    <property type="entry name" value="CoaE"/>
    <property type="match status" value="1"/>
</dbReference>
<accession>A0A0W0WVG3</accession>
<dbReference type="PATRIC" id="fig|45070.6.peg.1339"/>
<evidence type="ECO:0000256" key="2">
    <source>
        <dbReference type="ARBA" id="ARBA00022741"/>
    </source>
</evidence>
<feature type="binding site" evidence="5">
    <location>
        <begin position="11"/>
        <end position="16"/>
    </location>
    <ligand>
        <name>ATP</name>
        <dbReference type="ChEBI" id="CHEBI:30616"/>
    </ligand>
</feature>
<evidence type="ECO:0000256" key="3">
    <source>
        <dbReference type="ARBA" id="ARBA00022840"/>
    </source>
</evidence>
<dbReference type="GO" id="GO:0015937">
    <property type="term" value="P:coenzyme A biosynthetic process"/>
    <property type="evidence" value="ECO:0007669"/>
    <property type="project" value="UniProtKB-UniRule"/>
</dbReference>
<dbReference type="OrthoDB" id="9812943at2"/>
<keyword evidence="5 7" id="KW-0418">Kinase</keyword>
<dbReference type="STRING" id="45070.Lnau_1273"/>
<comment type="catalytic activity">
    <reaction evidence="5">
        <text>3'-dephospho-CoA + ATP = ADP + CoA + H(+)</text>
        <dbReference type="Rhea" id="RHEA:18245"/>
        <dbReference type="ChEBI" id="CHEBI:15378"/>
        <dbReference type="ChEBI" id="CHEBI:30616"/>
        <dbReference type="ChEBI" id="CHEBI:57287"/>
        <dbReference type="ChEBI" id="CHEBI:57328"/>
        <dbReference type="ChEBI" id="CHEBI:456216"/>
        <dbReference type="EC" id="2.7.1.24"/>
    </reaction>
</comment>
<dbReference type="SUPFAM" id="SSF52540">
    <property type="entry name" value="P-loop containing nucleoside triphosphate hydrolases"/>
    <property type="match status" value="1"/>
</dbReference>
<dbReference type="AlphaFoldDB" id="A0A0W0WVG3"/>
<evidence type="ECO:0000313" key="7">
    <source>
        <dbReference type="EMBL" id="KTD36289.1"/>
    </source>
</evidence>
<dbReference type="PANTHER" id="PTHR10695:SF46">
    <property type="entry name" value="BIFUNCTIONAL COENZYME A SYNTHASE-RELATED"/>
    <property type="match status" value="1"/>
</dbReference>
<dbReference type="NCBIfam" id="TIGR00152">
    <property type="entry name" value="dephospho-CoA kinase"/>
    <property type="match status" value="1"/>
</dbReference>
<dbReference type="EMBL" id="LNYO01000013">
    <property type="protein sequence ID" value="KTD36289.1"/>
    <property type="molecule type" value="Genomic_DNA"/>
</dbReference>
<dbReference type="GO" id="GO:0004140">
    <property type="term" value="F:dephospho-CoA kinase activity"/>
    <property type="evidence" value="ECO:0007669"/>
    <property type="project" value="UniProtKB-UniRule"/>
</dbReference>
<keyword evidence="2 5" id="KW-0547">Nucleotide-binding</keyword>
<dbReference type="InterPro" id="IPR001977">
    <property type="entry name" value="Depp_CoAkinase"/>
</dbReference>
<dbReference type="InterPro" id="IPR027417">
    <property type="entry name" value="P-loop_NTPase"/>
</dbReference>
<dbReference type="HAMAP" id="MF_00376">
    <property type="entry name" value="Dephospho_CoA_kinase"/>
    <property type="match status" value="1"/>
</dbReference>
<dbReference type="GO" id="GO:0005737">
    <property type="term" value="C:cytoplasm"/>
    <property type="evidence" value="ECO:0007669"/>
    <property type="project" value="UniProtKB-SubCell"/>
</dbReference>
<evidence type="ECO:0000256" key="5">
    <source>
        <dbReference type="HAMAP-Rule" id="MF_00376"/>
    </source>
</evidence>
<evidence type="ECO:0000256" key="1">
    <source>
        <dbReference type="ARBA" id="ARBA00009018"/>
    </source>
</evidence>
<keyword evidence="8" id="KW-1185">Reference proteome</keyword>
<protein>
    <recommendedName>
        <fullName evidence="5 6">Dephospho-CoA kinase</fullName>
        <ecNumber evidence="5 6">2.7.1.24</ecNumber>
    </recommendedName>
    <alternativeName>
        <fullName evidence="5">Dephosphocoenzyme A kinase</fullName>
    </alternativeName>
</protein>
<dbReference type="PROSITE" id="PS51219">
    <property type="entry name" value="DPCK"/>
    <property type="match status" value="1"/>
</dbReference>
<organism evidence="7 8">
    <name type="scientific">Legionella nautarum</name>
    <dbReference type="NCBI Taxonomy" id="45070"/>
    <lineage>
        <taxon>Bacteria</taxon>
        <taxon>Pseudomonadati</taxon>
        <taxon>Pseudomonadota</taxon>
        <taxon>Gammaproteobacteria</taxon>
        <taxon>Legionellales</taxon>
        <taxon>Legionellaceae</taxon>
        <taxon>Legionella</taxon>
    </lineage>
</organism>
<evidence type="ECO:0000256" key="4">
    <source>
        <dbReference type="ARBA" id="ARBA00022993"/>
    </source>
</evidence>
<keyword evidence="5" id="KW-0963">Cytoplasm</keyword>
<dbReference type="GO" id="GO:0005524">
    <property type="term" value="F:ATP binding"/>
    <property type="evidence" value="ECO:0007669"/>
    <property type="project" value="UniProtKB-UniRule"/>
</dbReference>